<sequence length="108" mass="12476">MSSRYTLINVDSADAQSTDALDSSVELHEVTVIEKKGAHNQTKYDIEKKENTQGLLKELARLGQSSQLSHFIYLKITSSSFSAYYYDNRQMSFKWYFILVLNIATNYY</sequence>
<name>A0A1I7WG54_HETBA</name>
<organism evidence="1 2">
    <name type="scientific">Heterorhabditis bacteriophora</name>
    <name type="common">Entomopathogenic nematode worm</name>
    <dbReference type="NCBI Taxonomy" id="37862"/>
    <lineage>
        <taxon>Eukaryota</taxon>
        <taxon>Metazoa</taxon>
        <taxon>Ecdysozoa</taxon>
        <taxon>Nematoda</taxon>
        <taxon>Chromadorea</taxon>
        <taxon>Rhabditida</taxon>
        <taxon>Rhabditina</taxon>
        <taxon>Rhabditomorpha</taxon>
        <taxon>Strongyloidea</taxon>
        <taxon>Heterorhabditidae</taxon>
        <taxon>Heterorhabditis</taxon>
    </lineage>
</organism>
<evidence type="ECO:0000313" key="2">
    <source>
        <dbReference type="WBParaSite" id="Hba_03968"/>
    </source>
</evidence>
<reference evidence="2" key="1">
    <citation type="submission" date="2016-11" db="UniProtKB">
        <authorList>
            <consortium name="WormBaseParasite"/>
        </authorList>
    </citation>
    <scope>IDENTIFICATION</scope>
</reference>
<protein>
    <submittedName>
        <fullName evidence="2">Uncharacterized protein</fullName>
    </submittedName>
</protein>
<evidence type="ECO:0000313" key="1">
    <source>
        <dbReference type="Proteomes" id="UP000095283"/>
    </source>
</evidence>
<accession>A0A1I7WG54</accession>
<dbReference type="AlphaFoldDB" id="A0A1I7WG54"/>
<dbReference type="WBParaSite" id="Hba_03968">
    <property type="protein sequence ID" value="Hba_03968"/>
    <property type="gene ID" value="Hba_03968"/>
</dbReference>
<dbReference type="Proteomes" id="UP000095283">
    <property type="component" value="Unplaced"/>
</dbReference>
<keyword evidence="1" id="KW-1185">Reference proteome</keyword>
<proteinExistence type="predicted"/>